<evidence type="ECO:0000256" key="15">
    <source>
        <dbReference type="ARBA" id="ARBA00031012"/>
    </source>
</evidence>
<dbReference type="Proteomes" id="UP001300601">
    <property type="component" value="Genome"/>
</dbReference>
<dbReference type="InterPro" id="IPR048006">
    <property type="entry name" value="CapSnatch_bunyavir"/>
</dbReference>
<dbReference type="KEGG" id="vg:80554282"/>
<dbReference type="CDD" id="cd22349">
    <property type="entry name" value="PDDEXK_RNA_polymerase-like"/>
    <property type="match status" value="1"/>
</dbReference>
<evidence type="ECO:0000256" key="8">
    <source>
        <dbReference type="ARBA" id="ARBA00022695"/>
    </source>
</evidence>
<comment type="cofactor">
    <cofactor evidence="2">
        <name>Mg(2+)</name>
        <dbReference type="ChEBI" id="CHEBI:18420"/>
    </cofactor>
</comment>
<dbReference type="GO" id="GO:0016787">
    <property type="term" value="F:hydrolase activity"/>
    <property type="evidence" value="ECO:0007669"/>
    <property type="project" value="UniProtKB-KW"/>
</dbReference>
<dbReference type="PROSITE" id="PS50525">
    <property type="entry name" value="RDRP_SSRNA_NEG_SEG"/>
    <property type="match status" value="1"/>
</dbReference>
<dbReference type="Pfam" id="PF15518">
    <property type="entry name" value="L_protein_N"/>
    <property type="match status" value="1"/>
</dbReference>
<organism evidence="19 20">
    <name type="scientific">Benfica virus</name>
    <dbReference type="NCBI Taxonomy" id="2748204"/>
    <lineage>
        <taxon>Viruses</taxon>
        <taxon>Riboviria</taxon>
        <taxon>Orthornavirae</taxon>
        <taxon>Negarnaviricota</taxon>
        <taxon>Polyploviricotina</taxon>
        <taxon>Bunyaviricetes</taxon>
        <taxon>Elliovirales</taxon>
        <taxon>Peribunyaviridae</taxon>
        <taxon>Orthobunyavirus</taxon>
        <taxon>Orthobunyavirus benficaense</taxon>
    </lineage>
</organism>
<dbReference type="InterPro" id="IPR007322">
    <property type="entry name" value="RNA_pol_bunyavir"/>
</dbReference>
<evidence type="ECO:0000256" key="11">
    <source>
        <dbReference type="ARBA" id="ARBA00022842"/>
    </source>
</evidence>
<evidence type="ECO:0000256" key="4">
    <source>
        <dbReference type="ARBA" id="ARBA00012494"/>
    </source>
</evidence>
<evidence type="ECO:0000256" key="2">
    <source>
        <dbReference type="ARBA" id="ARBA00001946"/>
    </source>
</evidence>
<protein>
    <recommendedName>
        <fullName evidence="5">RNA-directed RNA polymerase L</fullName>
        <ecNumber evidence="4">2.7.7.48</ecNumber>
    </recommendedName>
    <alternativeName>
        <fullName evidence="13">Large structural protein</fullName>
    </alternativeName>
    <alternativeName>
        <fullName evidence="15">Replicase</fullName>
    </alternativeName>
    <alternativeName>
        <fullName evidence="14">Transcriptase</fullName>
    </alternativeName>
</protein>
<keyword evidence="9" id="KW-0547">Nucleotide-binding</keyword>
<keyword evidence="7" id="KW-0808">Transferase</keyword>
<dbReference type="InterPro" id="IPR048547">
    <property type="entry name" value="L_thumb_ring_bunyavir"/>
</dbReference>
<evidence type="ECO:0000313" key="19">
    <source>
        <dbReference type="EMBL" id="QLA47084.1"/>
    </source>
</evidence>
<feature type="domain" description="RdRp catalytic" evidence="18">
    <location>
        <begin position="1030"/>
        <end position="1216"/>
    </location>
</feature>
<dbReference type="Pfam" id="PF04196">
    <property type="entry name" value="Bunya_RdRp"/>
    <property type="match status" value="1"/>
</dbReference>
<dbReference type="GeneID" id="80554282"/>
<evidence type="ECO:0000256" key="9">
    <source>
        <dbReference type="ARBA" id="ARBA00022741"/>
    </source>
</evidence>
<keyword evidence="20" id="KW-1185">Reference proteome</keyword>
<evidence type="ECO:0000256" key="12">
    <source>
        <dbReference type="ARBA" id="ARBA00022953"/>
    </source>
</evidence>
<keyword evidence="10" id="KW-0378">Hydrolase</keyword>
<evidence type="ECO:0000256" key="14">
    <source>
        <dbReference type="ARBA" id="ARBA00030436"/>
    </source>
</evidence>
<evidence type="ECO:0000256" key="16">
    <source>
        <dbReference type="ARBA" id="ARBA00034123"/>
    </source>
</evidence>
<dbReference type="EC" id="2.7.7.48" evidence="4"/>
<comment type="cofactor">
    <cofactor evidence="1">
        <name>Mn(2+)</name>
        <dbReference type="ChEBI" id="CHEBI:29035"/>
    </cofactor>
</comment>
<keyword evidence="8" id="KW-0548">Nucleotidyltransferase</keyword>
<evidence type="ECO:0000256" key="17">
    <source>
        <dbReference type="ARBA" id="ARBA00048744"/>
    </source>
</evidence>
<keyword evidence="12" id="KW-0693">Viral RNA replication</keyword>
<evidence type="ECO:0000256" key="7">
    <source>
        <dbReference type="ARBA" id="ARBA00022679"/>
    </source>
</evidence>
<dbReference type="InterPro" id="IPR029124">
    <property type="entry name" value="L_protein_N"/>
</dbReference>
<evidence type="ECO:0000256" key="3">
    <source>
        <dbReference type="ARBA" id="ARBA00004340"/>
    </source>
</evidence>
<evidence type="ECO:0000256" key="5">
    <source>
        <dbReference type="ARBA" id="ARBA00018602"/>
    </source>
</evidence>
<sequence>MAQDLQNVIRQFRARIRACNQPELGRDILTELMIARHNYFGQEYCFSTGLTYRDDVPALEIIMAIKPDFDPESLRLPNATPDNYYIHGNKIYIIDFKVSVSSESGDHTYKRYTDMFGDVFNQLHIPFEVVIIRMDPSNMHLTISSDNFAALFPNAVLNLDFSWYFRLKDELFERFRDNEEFMELVAHGEFTPTFPWVTEDTPELYDHPVFVDFLESMPAHARNDFLRALRYNAFQADKWNDFLHTMMREYGDKYHSFIRNMAKRVFTCDDDYDRPSRSEIDKGWSEMIKRVAESRNMTTDVNKQKPSIHFIWSPNNPQRSNENNAKILELAASLQQIKDNDNHSLAFKYIGHLMDFKDDIKGYEQFCLKLKQDARSSIKKKSSPIDPFKTGSCTAVWEQQFKMDTDIIPKEVRIRFLKEFCGIGNHKQFKNRMLDDLDLEKPTILDFSNIEIRRHANLMFQDSKSFLMKDSNLQKIGNVIEEFKPRIENANPKTWKHIEEIAKTRFWQAINDFSVLIKNILSVSQYNKHNTFRIVCTANNSLFGIVYPAASIQSRKSTIVFSTICIHKDQKDVLKCGSLYRTYRIQNAYISISKAIRLDKERCQRLVTAPGIFLLTTLLLKGDTDIDLYEIMAFSFFTSLSITKSMLSLTEPSRYMIMNSLAVSSHVREYIAEKFSPYTKTLFSVYMTELIRLGCMSANDQRSKISVKDVFLNDFEITQKGVGETRNIESIWFPGLVNLKEYINQIYLPFYFSAKGLHNKHHVMIDLAKTVLEIELEQRQDLPDPWGTEFEKQSVNIDILIYSVAKMLNNDTSKHNHLRSRVENRNNFRRCLTSISTFTSSKSCIKIGDYSDIKSQTVKRLKKVQEKEAKRTRIANTEFVEEEDRDLEIAHSTYLDLVKSIPNYTDYISTKVFDRLYEKFKIGEFDDRSAIEIIMEVMHKHRDFKFCFFNKGQKTAKDREIFVGEIEAKLCLYCVERISKERCKLNPEEMISEPGDGKLKKLEINAESEIRYLIEKTRKRDQSREEEFLEEFMAQPKGIKIEINADMSKWSAQDVFFKYFWLIVLDPILYPLEKERILFFMCNYMDKELILPDEMMCSLLDQKAERPNDIIRQMTNNFHTNTVNIRRNWLQGNLNYTSSYIHSCSMMVFRDIVRQMVELLEGTCNVNSMVHSDDNQTSVIIIQDKLNNDIILKYICSLFEACCLTFGNQANMKKTYITNNIKEFVSLFNIYGEPFSVYGRFLLPSVGDCAYIGPYEDMASRLSATQTAIKHGCPPSLAWLSIALNHWITFNTYNMLPGQINDPTKVFNCNRDELPIELCGLLRADLSTIALIGLEAGNVSFLTTLLRKMSPPQYVKESVQAQCHHIDEWDLSRLSNMEIVKLKILRYVVLDAEITDDNTMGETSDMRSRSIITPRKFTTASSLEKLISYKDYQNVIADREKFDMLLEEMLDNQELLVTKGESSEDFMRTILFRYNSKKFKESLSIQSPTQLFVEQILFSNKPVIDYSGVREKYFSALDLPDQTEPEGIIGKKTIPEALETFEEDLRKLEISKDDIKLIYSFCILNDPLNTTACNAILLSQIQSLMDRTSMSAVTMPEFRNMKLIKYSPALVLRAYLHGDLTVGGAIEEEMRRDLHHLQEFIDQTGILEKVEKKIADRTAENRERDLLFEIRERTKFLQTCYDYIKSTEHRVKVFILPTKAYTAFDFCATIHGNLIKDSGWYSVHYLKQIVSGTAKAIVNQSPASEQMNMDECFRLICYFSDTFIEQTSRLFFAKRIINDYTYKNVKVSDLYSQLLRDKNRRQHFMALLFHMGELEQFDLDKYDANRSNERINWNNWQISRDMNTGAIDLTIAGYGRTLRILGNDDVLQIAELELIQGDITPIENHGRKLLNTRHNLKFEKMVEKTFLEPREYYICWQRRNKFAYTYQMLLSEVIESRNAQPATLSGNKVNLLHPVCQVLVSRIKSPERMKLSNIRYMNQDVELTKLKVGEREYVNTRRCHFSKMPFFQGTDFVVGNIDINKLMGTPSLLSTNYASLSQIPLITLAQIFRCDGTNEETDEFEFLSDEILEEFDTTPVNAIPFFNVTYSVRSKQGYTYKQALQQALRQGLEEMEEEFNFTGSGFFSPKNIGIMAFLVGLINRLKTNEWSTILIKCVHIAYFNNNKDSLFHNFKIPKVFIKEPIGEIVDWNKAKDFLNGINPKDNTNHWGQMFNHFKTKCLSAIELEIKLEGASWGDMLEMIDEYRDEEAYSFE</sequence>
<keyword evidence="11" id="KW-0460">Magnesium</keyword>
<keyword evidence="6" id="KW-0696">RNA-directed RNA polymerase</keyword>
<evidence type="ECO:0000256" key="1">
    <source>
        <dbReference type="ARBA" id="ARBA00001936"/>
    </source>
</evidence>
<comment type="similarity">
    <text evidence="16">Belongs to the Bunyavirales RNA polymerase family.</text>
</comment>
<evidence type="ECO:0000313" key="20">
    <source>
        <dbReference type="Proteomes" id="UP001300601"/>
    </source>
</evidence>
<dbReference type="GO" id="GO:0003968">
    <property type="term" value="F:RNA-directed RNA polymerase activity"/>
    <property type="evidence" value="ECO:0007669"/>
    <property type="project" value="UniProtKB-KW"/>
</dbReference>
<dbReference type="RefSeq" id="YP_010840716.1">
    <property type="nucleotide sequence ID" value="NC_078960.1"/>
</dbReference>
<dbReference type="GO" id="GO:0039694">
    <property type="term" value="P:viral RNA genome replication"/>
    <property type="evidence" value="ECO:0007669"/>
    <property type="project" value="InterPro"/>
</dbReference>
<dbReference type="GO" id="GO:0000166">
    <property type="term" value="F:nucleotide binding"/>
    <property type="evidence" value="ECO:0007669"/>
    <property type="project" value="UniProtKB-KW"/>
</dbReference>
<comment type="subcellular location">
    <subcellularLocation>
        <location evidence="3">Host cell</location>
    </subcellularLocation>
</comment>
<dbReference type="EMBL" id="MK896617">
    <property type="protein sequence ID" value="QLA47084.1"/>
    <property type="molecule type" value="Viral_cRNA"/>
</dbReference>
<evidence type="ECO:0000256" key="13">
    <source>
        <dbReference type="ARBA" id="ARBA00030285"/>
    </source>
</evidence>
<accession>A0A7D9MVZ4</accession>
<proteinExistence type="inferred from homology"/>
<evidence type="ECO:0000259" key="18">
    <source>
        <dbReference type="PROSITE" id="PS50525"/>
    </source>
</evidence>
<dbReference type="GO" id="GO:0043657">
    <property type="term" value="C:host cell"/>
    <property type="evidence" value="ECO:0007669"/>
    <property type="project" value="UniProtKB-SubCell"/>
</dbReference>
<reference evidence="19 20" key="1">
    <citation type="submission" date="2019-05" db="EMBL/GenBank/DDBJ databases">
        <title>Genomic Characterization of 104 Bunyaviruses in the Families Peribunyaviridae, Nairoviridae, and Phenuiviridae.</title>
        <authorList>
            <person name="Kapuscinski M."/>
            <person name="Bergren N."/>
            <person name="Russell B."/>
            <person name="Lee J."/>
            <person name="Borland E."/>
            <person name="King D."/>
            <person name="Burkhalter K."/>
            <person name="Stenglein M."/>
            <person name="Kading R."/>
        </authorList>
    </citation>
    <scope>NUCLEOTIDE SEQUENCE [LARGE SCALE GENOMIC DNA]</scope>
    <source>
        <strain evidence="19 20">71U344</strain>
    </source>
</reference>
<comment type="catalytic activity">
    <reaction evidence="17">
        <text>RNA(n) + a ribonucleoside 5'-triphosphate = RNA(n+1) + diphosphate</text>
        <dbReference type="Rhea" id="RHEA:21248"/>
        <dbReference type="Rhea" id="RHEA-COMP:14527"/>
        <dbReference type="Rhea" id="RHEA-COMP:17342"/>
        <dbReference type="ChEBI" id="CHEBI:33019"/>
        <dbReference type="ChEBI" id="CHEBI:61557"/>
        <dbReference type="ChEBI" id="CHEBI:140395"/>
        <dbReference type="EC" id="2.7.7.48"/>
    </reaction>
</comment>
<dbReference type="NCBIfam" id="TIGR04202">
    <property type="entry name" value="capSnatchArena"/>
    <property type="match status" value="1"/>
</dbReference>
<evidence type="ECO:0000256" key="10">
    <source>
        <dbReference type="ARBA" id="ARBA00022801"/>
    </source>
</evidence>
<dbReference type="InterPro" id="IPR007099">
    <property type="entry name" value="RNA-dir_pol_NSvirus"/>
</dbReference>
<dbReference type="Pfam" id="PF21561">
    <property type="entry name" value="L_thumb_ring_vir"/>
    <property type="match status" value="1"/>
</dbReference>
<dbReference type="GO" id="GO:0006351">
    <property type="term" value="P:DNA-templated transcription"/>
    <property type="evidence" value="ECO:0007669"/>
    <property type="project" value="InterPro"/>
</dbReference>
<evidence type="ECO:0000256" key="6">
    <source>
        <dbReference type="ARBA" id="ARBA00022484"/>
    </source>
</evidence>
<name>A0A7D9MVZ4_9VIRU</name>
<dbReference type="Gene3D" id="3.40.91.60">
    <property type="match status" value="1"/>
</dbReference>